<name>A0AAW3MW73_9BURK</name>
<evidence type="ECO:0000259" key="3">
    <source>
        <dbReference type="Pfam" id="PF00294"/>
    </source>
</evidence>
<evidence type="ECO:0000313" key="4">
    <source>
        <dbReference type="EMBL" id="KVP98035.1"/>
    </source>
</evidence>
<evidence type="ECO:0000256" key="2">
    <source>
        <dbReference type="ARBA" id="ARBA00022777"/>
    </source>
</evidence>
<keyword evidence="1" id="KW-0808">Transferase</keyword>
<dbReference type="Proteomes" id="UP000056453">
    <property type="component" value="Unassembled WGS sequence"/>
</dbReference>
<dbReference type="CDD" id="cd01942">
    <property type="entry name" value="ribokinase_group_A"/>
    <property type="match status" value="1"/>
</dbReference>
<dbReference type="PANTHER" id="PTHR10584">
    <property type="entry name" value="SUGAR KINASE"/>
    <property type="match status" value="1"/>
</dbReference>
<dbReference type="EMBL" id="LPBJ01000047">
    <property type="protein sequence ID" value="KVP98035.1"/>
    <property type="molecule type" value="Genomic_DNA"/>
</dbReference>
<evidence type="ECO:0000313" key="5">
    <source>
        <dbReference type="Proteomes" id="UP000056453"/>
    </source>
</evidence>
<comment type="caution">
    <text evidence="4">The sequence shown here is derived from an EMBL/GenBank/DDBJ whole genome shotgun (WGS) entry which is preliminary data.</text>
</comment>
<dbReference type="PANTHER" id="PTHR10584:SF166">
    <property type="entry name" value="RIBOKINASE"/>
    <property type="match status" value="1"/>
</dbReference>
<dbReference type="AlphaFoldDB" id="A0AAW3MW73"/>
<reference evidence="4 5" key="1">
    <citation type="submission" date="2015-11" db="EMBL/GenBank/DDBJ databases">
        <title>Expanding the genomic diversity of Burkholderia species for the development of highly accurate diagnostics.</title>
        <authorList>
            <person name="Sahl J."/>
            <person name="Keim P."/>
            <person name="Wagner D."/>
        </authorList>
    </citation>
    <scope>NUCLEOTIDE SEQUENCE [LARGE SCALE GENOMIC DNA]</scope>
    <source>
        <strain evidence="4 5">MSMB1808WGS</strain>
    </source>
</reference>
<keyword evidence="5" id="KW-1185">Reference proteome</keyword>
<gene>
    <name evidence="4" type="ORF">WJ96_05550</name>
</gene>
<evidence type="ECO:0000256" key="1">
    <source>
        <dbReference type="ARBA" id="ARBA00022679"/>
    </source>
</evidence>
<dbReference type="Gene3D" id="3.40.1190.20">
    <property type="match status" value="1"/>
</dbReference>
<keyword evidence="2" id="KW-0418">Kinase</keyword>
<accession>A0AAW3MW73</accession>
<sequence>MADAAARASLTCATTQTGETFMSRSYLLAGSFAYDTVFTHPQAFGERIKPDAIDKLNVSLQLDSVTDAYGGCAGNIAYNAHLLGDSPLLMGHVGHDGERYLKRIAGWGLDCANIGVVEEKHTAHAWVLTDADGNQLTSFYAGAMAEPFSPVYSGALPYSVYGKAPSLWHIAPEDPANMVRLASTARQVGAKYFFDPGQALPSLLNKEASHISPLSFVLMDAQGIFLNEYEAELLCSEVIDLKHLLAGRDQFIVRTRGAKGVDLIRREGTVTLPPAMPDQVVDPTGCGDAFRAGFLHAYVRERSLEECVALGAVMGALAVGSEGGQNHQASFDDIQERWAHYTQRVSSAGGALPVLTSR</sequence>
<feature type="domain" description="Carbohydrate kinase PfkB" evidence="3">
    <location>
        <begin position="57"/>
        <end position="326"/>
    </location>
</feature>
<protein>
    <recommendedName>
        <fullName evidence="3">Carbohydrate kinase PfkB domain-containing protein</fullName>
    </recommendedName>
</protein>
<dbReference type="GO" id="GO:0016301">
    <property type="term" value="F:kinase activity"/>
    <property type="evidence" value="ECO:0007669"/>
    <property type="project" value="UniProtKB-KW"/>
</dbReference>
<organism evidence="4 5">
    <name type="scientific">Burkholderia ubonensis</name>
    <dbReference type="NCBI Taxonomy" id="101571"/>
    <lineage>
        <taxon>Bacteria</taxon>
        <taxon>Pseudomonadati</taxon>
        <taxon>Pseudomonadota</taxon>
        <taxon>Betaproteobacteria</taxon>
        <taxon>Burkholderiales</taxon>
        <taxon>Burkholderiaceae</taxon>
        <taxon>Burkholderia</taxon>
        <taxon>Burkholderia cepacia complex</taxon>
    </lineage>
</organism>
<dbReference type="Pfam" id="PF00294">
    <property type="entry name" value="PfkB"/>
    <property type="match status" value="1"/>
</dbReference>
<dbReference type="InterPro" id="IPR011611">
    <property type="entry name" value="PfkB_dom"/>
</dbReference>
<proteinExistence type="predicted"/>
<dbReference type="InterPro" id="IPR029056">
    <property type="entry name" value="Ribokinase-like"/>
</dbReference>
<dbReference type="SUPFAM" id="SSF53613">
    <property type="entry name" value="Ribokinase-like"/>
    <property type="match status" value="1"/>
</dbReference>